<keyword evidence="2" id="KW-1185">Reference proteome</keyword>
<accession>A0A5A7Q580</accession>
<evidence type="ECO:0000313" key="2">
    <source>
        <dbReference type="Proteomes" id="UP000325081"/>
    </source>
</evidence>
<proteinExistence type="predicted"/>
<protein>
    <submittedName>
        <fullName evidence="1">Carbonic anhydrase</fullName>
    </submittedName>
</protein>
<dbReference type="EMBL" id="BKCP01005850">
    <property type="protein sequence ID" value="GER40379.1"/>
    <property type="molecule type" value="Genomic_DNA"/>
</dbReference>
<organism evidence="1 2">
    <name type="scientific">Striga asiatica</name>
    <name type="common">Asiatic witchweed</name>
    <name type="synonym">Buchnera asiatica</name>
    <dbReference type="NCBI Taxonomy" id="4170"/>
    <lineage>
        <taxon>Eukaryota</taxon>
        <taxon>Viridiplantae</taxon>
        <taxon>Streptophyta</taxon>
        <taxon>Embryophyta</taxon>
        <taxon>Tracheophyta</taxon>
        <taxon>Spermatophyta</taxon>
        <taxon>Magnoliopsida</taxon>
        <taxon>eudicotyledons</taxon>
        <taxon>Gunneridae</taxon>
        <taxon>Pentapetalae</taxon>
        <taxon>asterids</taxon>
        <taxon>lamiids</taxon>
        <taxon>Lamiales</taxon>
        <taxon>Orobanchaceae</taxon>
        <taxon>Buchnereae</taxon>
        <taxon>Striga</taxon>
    </lineage>
</organism>
<dbReference type="Proteomes" id="UP000325081">
    <property type="component" value="Unassembled WGS sequence"/>
</dbReference>
<name>A0A5A7Q580_STRAF</name>
<comment type="caution">
    <text evidence="1">The sequence shown here is derived from an EMBL/GenBank/DDBJ whole genome shotgun (WGS) entry which is preliminary data.</text>
</comment>
<dbReference type="AlphaFoldDB" id="A0A5A7Q580"/>
<sequence>MIYICTLHFLQVYTAILYRSSWINRSLRCSDDSLSAISSREAAMPDPRRLCSSSARPSHISTCDSASDNSSSWPPKQLYQTAIFQNSFSSYDRLSVHPYLRSYEGSRKMLYEPLFANDSGCY</sequence>
<reference evidence="2" key="1">
    <citation type="journal article" date="2019" name="Curr. Biol.">
        <title>Genome Sequence of Striga asiatica Provides Insight into the Evolution of Plant Parasitism.</title>
        <authorList>
            <person name="Yoshida S."/>
            <person name="Kim S."/>
            <person name="Wafula E.K."/>
            <person name="Tanskanen J."/>
            <person name="Kim Y.M."/>
            <person name="Honaas L."/>
            <person name="Yang Z."/>
            <person name="Spallek T."/>
            <person name="Conn C.E."/>
            <person name="Ichihashi Y."/>
            <person name="Cheong K."/>
            <person name="Cui S."/>
            <person name="Der J.P."/>
            <person name="Gundlach H."/>
            <person name="Jiao Y."/>
            <person name="Hori C."/>
            <person name="Ishida J.K."/>
            <person name="Kasahara H."/>
            <person name="Kiba T."/>
            <person name="Kim M.S."/>
            <person name="Koo N."/>
            <person name="Laohavisit A."/>
            <person name="Lee Y.H."/>
            <person name="Lumba S."/>
            <person name="McCourt P."/>
            <person name="Mortimer J.C."/>
            <person name="Mutuku J.M."/>
            <person name="Nomura T."/>
            <person name="Sasaki-Sekimoto Y."/>
            <person name="Seto Y."/>
            <person name="Wang Y."/>
            <person name="Wakatake T."/>
            <person name="Sakakibara H."/>
            <person name="Demura T."/>
            <person name="Yamaguchi S."/>
            <person name="Yoneyama K."/>
            <person name="Manabe R.I."/>
            <person name="Nelson D.C."/>
            <person name="Schulman A.H."/>
            <person name="Timko M.P."/>
            <person name="dePamphilis C.W."/>
            <person name="Choi D."/>
            <person name="Shirasu K."/>
        </authorList>
    </citation>
    <scope>NUCLEOTIDE SEQUENCE [LARGE SCALE GENOMIC DNA]</scope>
    <source>
        <strain evidence="2">cv. UVA1</strain>
    </source>
</reference>
<evidence type="ECO:0000313" key="1">
    <source>
        <dbReference type="EMBL" id="GER40379.1"/>
    </source>
</evidence>
<gene>
    <name evidence="1" type="ORF">STAS_17052</name>
</gene>